<evidence type="ECO:0000313" key="2">
    <source>
        <dbReference type="Proteomes" id="UP000619976"/>
    </source>
</evidence>
<name>A0ABS0W7Q4_9GAMM</name>
<reference evidence="1 2" key="1">
    <citation type="submission" date="2020-12" db="EMBL/GenBank/DDBJ databases">
        <title>Enhanced detection system for hospital associated transmission using whole genome sequencing surveillance.</title>
        <authorList>
            <person name="Harrison L.H."/>
            <person name="Van Tyne D."/>
            <person name="Marsh J.W."/>
            <person name="Griffith M.P."/>
            <person name="Snyder D.J."/>
            <person name="Cooper V.S."/>
            <person name="Mustapha M."/>
        </authorList>
    </citation>
    <scope>NUCLEOTIDE SEQUENCE [LARGE SCALE GENOMIC DNA]</scope>
    <source>
        <strain evidence="1 2">PR00195</strain>
    </source>
</reference>
<dbReference type="Proteomes" id="UP000619976">
    <property type="component" value="Unassembled WGS sequence"/>
</dbReference>
<comment type="caution">
    <text evidence="1">The sequence shown here is derived from an EMBL/GenBank/DDBJ whole genome shotgun (WGS) entry which is preliminary data.</text>
</comment>
<dbReference type="EMBL" id="JAEKCB010000004">
    <property type="protein sequence ID" value="MBJ2117913.1"/>
    <property type="molecule type" value="Genomic_DNA"/>
</dbReference>
<gene>
    <name evidence="1" type="ORF">JFQ69_09600</name>
</gene>
<proteinExistence type="predicted"/>
<protein>
    <submittedName>
        <fullName evidence="1">Uncharacterized protein</fullName>
    </submittedName>
</protein>
<accession>A0ABS0W7Q4</accession>
<evidence type="ECO:0000313" key="1">
    <source>
        <dbReference type="EMBL" id="MBJ2117913.1"/>
    </source>
</evidence>
<dbReference type="RefSeq" id="WP_006537333.1">
    <property type="nucleotide sequence ID" value="NZ_CAXOKJ010000015.1"/>
</dbReference>
<organism evidence="1 2">
    <name type="scientific">Proteus penneri</name>
    <dbReference type="NCBI Taxonomy" id="102862"/>
    <lineage>
        <taxon>Bacteria</taxon>
        <taxon>Pseudomonadati</taxon>
        <taxon>Pseudomonadota</taxon>
        <taxon>Gammaproteobacteria</taxon>
        <taxon>Enterobacterales</taxon>
        <taxon>Morganellaceae</taxon>
        <taxon>Proteus</taxon>
    </lineage>
</organism>
<sequence>MQPWGFSPEEIKTPISLWYGMKDISTVHSPDFGDLLFQRFPNAERHLWPEEGGSLLWTKTEEILLELAN</sequence>
<keyword evidence="2" id="KW-1185">Reference proteome</keyword>